<protein>
    <submittedName>
        <fullName evidence="3">Alkanesulfonate monooxygenase SsuD/methylene tetrahydromethanopterin reductase-like flavin-dependent oxidoreductase (Luciferase family)</fullName>
    </submittedName>
</protein>
<keyword evidence="4" id="KW-1185">Reference proteome</keyword>
<dbReference type="InterPro" id="IPR011251">
    <property type="entry name" value="Luciferase-like_dom"/>
</dbReference>
<dbReference type="AlphaFoldDB" id="A0A4R7HYY6"/>
<keyword evidence="1" id="KW-0560">Oxidoreductase</keyword>
<evidence type="ECO:0000259" key="2">
    <source>
        <dbReference type="Pfam" id="PF00296"/>
    </source>
</evidence>
<evidence type="ECO:0000313" key="3">
    <source>
        <dbReference type="EMBL" id="TDT15373.1"/>
    </source>
</evidence>
<keyword evidence="3" id="KW-0503">Monooxygenase</keyword>
<dbReference type="GO" id="GO:0004497">
    <property type="term" value="F:monooxygenase activity"/>
    <property type="evidence" value="ECO:0007669"/>
    <property type="project" value="UniProtKB-KW"/>
</dbReference>
<evidence type="ECO:0000313" key="4">
    <source>
        <dbReference type="Proteomes" id="UP000294558"/>
    </source>
</evidence>
<accession>A0A4R7HYY6</accession>
<dbReference type="EMBL" id="SOAU01000001">
    <property type="protein sequence ID" value="TDT15373.1"/>
    <property type="molecule type" value="Genomic_DNA"/>
</dbReference>
<proteinExistence type="predicted"/>
<organism evidence="3 4">
    <name type="scientific">Ilumatobacter fluminis</name>
    <dbReference type="NCBI Taxonomy" id="467091"/>
    <lineage>
        <taxon>Bacteria</taxon>
        <taxon>Bacillati</taxon>
        <taxon>Actinomycetota</taxon>
        <taxon>Acidimicrobiia</taxon>
        <taxon>Acidimicrobiales</taxon>
        <taxon>Ilumatobacteraceae</taxon>
        <taxon>Ilumatobacter</taxon>
    </lineage>
</organism>
<dbReference type="GO" id="GO:0016705">
    <property type="term" value="F:oxidoreductase activity, acting on paired donors, with incorporation or reduction of molecular oxygen"/>
    <property type="evidence" value="ECO:0007669"/>
    <property type="project" value="InterPro"/>
</dbReference>
<dbReference type="PANTHER" id="PTHR43244">
    <property type="match status" value="1"/>
</dbReference>
<dbReference type="InterPro" id="IPR036661">
    <property type="entry name" value="Luciferase-like_sf"/>
</dbReference>
<feature type="domain" description="Luciferase-like" evidence="2">
    <location>
        <begin position="14"/>
        <end position="291"/>
    </location>
</feature>
<reference evidence="3 4" key="1">
    <citation type="submission" date="2019-03" db="EMBL/GenBank/DDBJ databases">
        <title>Sequencing the genomes of 1000 actinobacteria strains.</title>
        <authorList>
            <person name="Klenk H.-P."/>
        </authorList>
    </citation>
    <scope>NUCLEOTIDE SEQUENCE [LARGE SCALE GENOMIC DNA]</scope>
    <source>
        <strain evidence="3 4">DSM 18936</strain>
    </source>
</reference>
<dbReference type="Proteomes" id="UP000294558">
    <property type="component" value="Unassembled WGS sequence"/>
</dbReference>
<dbReference type="SUPFAM" id="SSF51679">
    <property type="entry name" value="Bacterial luciferase-like"/>
    <property type="match status" value="1"/>
</dbReference>
<dbReference type="Gene3D" id="3.20.20.30">
    <property type="entry name" value="Luciferase-like domain"/>
    <property type="match status" value="1"/>
</dbReference>
<evidence type="ECO:0000256" key="1">
    <source>
        <dbReference type="ARBA" id="ARBA00023002"/>
    </source>
</evidence>
<dbReference type="InterPro" id="IPR050564">
    <property type="entry name" value="F420-G6PD/mer"/>
</dbReference>
<dbReference type="RefSeq" id="WP_208293963.1">
    <property type="nucleotide sequence ID" value="NZ_SOAU01000001.1"/>
</dbReference>
<dbReference type="PANTHER" id="PTHR43244:SF1">
    <property type="entry name" value="5,10-METHYLENETETRAHYDROMETHANOPTERIN REDUCTASE"/>
    <property type="match status" value="1"/>
</dbReference>
<name>A0A4R7HYY6_9ACTN</name>
<sequence>MARAEIGMVFDRAFPAAAVGDYARRVEAAELDQLWLIEDCFYTAGISLAATALASTERIGVGLGIMPAVARAVPITAMEIATLANIAPGRFFPGIGHGVQDWMGQMGVRPASPLAALDETISSVRRLLAGEEVTLDGREVRLDSVRLDQPPAVVPPVVAGVQQTKSLAVAGRVADGVILVEGAGPTYVRWALEQAGGPDPFRVVTFTMMAVSDDRREAYGWVAPFVAGLITERRPAFTVLPFFDEMFERVERGGADALLDMPADHWREIGAIGTLDDAHAHLESLEAAGVSSVNVFPGDDLGVALGQIDGVAALARR</sequence>
<dbReference type="Pfam" id="PF00296">
    <property type="entry name" value="Bac_luciferase"/>
    <property type="match status" value="1"/>
</dbReference>
<gene>
    <name evidence="3" type="ORF">BDK89_0943</name>
</gene>
<comment type="caution">
    <text evidence="3">The sequence shown here is derived from an EMBL/GenBank/DDBJ whole genome shotgun (WGS) entry which is preliminary data.</text>
</comment>